<proteinExistence type="predicted"/>
<evidence type="ECO:0000313" key="1">
    <source>
        <dbReference type="EMBL" id="VEG84376.1"/>
    </source>
</evidence>
<gene>
    <name evidence="1" type="ORF">NCTC11541_00396</name>
</gene>
<accession>A0A3S4SMP8</accession>
<dbReference type="AlphaFoldDB" id="A0A3S4SMP8"/>
<dbReference type="Proteomes" id="UP000278157">
    <property type="component" value="Chromosome"/>
</dbReference>
<evidence type="ECO:0000313" key="2">
    <source>
        <dbReference type="Proteomes" id="UP000278157"/>
    </source>
</evidence>
<evidence type="ECO:0008006" key="3">
    <source>
        <dbReference type="Google" id="ProtNLM"/>
    </source>
</evidence>
<organism evidence="1 2">
    <name type="scientific">Campylobacter upsaliensis</name>
    <dbReference type="NCBI Taxonomy" id="28080"/>
    <lineage>
        <taxon>Bacteria</taxon>
        <taxon>Pseudomonadati</taxon>
        <taxon>Campylobacterota</taxon>
        <taxon>Epsilonproteobacteria</taxon>
        <taxon>Campylobacterales</taxon>
        <taxon>Campylobacteraceae</taxon>
        <taxon>Campylobacter</taxon>
    </lineage>
</organism>
<dbReference type="OrthoDB" id="5418093at2"/>
<reference evidence="1 2" key="1">
    <citation type="submission" date="2018-12" db="EMBL/GenBank/DDBJ databases">
        <authorList>
            <consortium name="Pathogen Informatics"/>
        </authorList>
    </citation>
    <scope>NUCLEOTIDE SEQUENCE [LARGE SCALE GENOMIC DNA]</scope>
    <source>
        <strain evidence="1 2">NCTC11541</strain>
    </source>
</reference>
<sequence>MIIKAKLKGNFTQVSNELINHPHLSNTAKLLCIKILSLPENWRLNTKYLANFLGLGVRATQRYLRELIDVGIFEKAQELDEKSAKYTQNFTIIFNSFDDEEKELNECNESPKNSVNENESMENDGFVKDANAKSMENKEVQRGDKKPLDGLSSHIYNKEFFSNKKFLYRLKNFSNRTIFLNLQQGFKAKNSLLDLSCFDEREKIEIDKWFAYKKRLSKGQFNAMSKERQLKKIKGFKLANQNIIAIINQSIEQGWQGLFAFKTSTNSQSKASVRQKEKDGLMAYFDSLEAVK</sequence>
<name>A0A3S4SMP8_CAMUP</name>
<protein>
    <recommendedName>
        <fullName evidence="3">Helix-turn-helix domain-containing protein</fullName>
    </recommendedName>
</protein>
<dbReference type="EMBL" id="LR134372">
    <property type="protein sequence ID" value="VEG84376.1"/>
    <property type="molecule type" value="Genomic_DNA"/>
</dbReference>
<dbReference type="RefSeq" id="WP_126361401.1">
    <property type="nucleotide sequence ID" value="NZ_CBCRZS010000003.1"/>
</dbReference>
<dbReference type="Pfam" id="PF13730">
    <property type="entry name" value="HTH_36"/>
    <property type="match status" value="1"/>
</dbReference>